<evidence type="ECO:0000256" key="2">
    <source>
        <dbReference type="ARBA" id="ARBA00008816"/>
    </source>
</evidence>
<dbReference type="Pfam" id="PF01569">
    <property type="entry name" value="PAP2"/>
    <property type="match status" value="1"/>
</dbReference>
<dbReference type="InterPro" id="IPR000326">
    <property type="entry name" value="PAP2/HPO"/>
</dbReference>
<dbReference type="GO" id="GO:0007165">
    <property type="term" value="P:signal transduction"/>
    <property type="evidence" value="ECO:0007669"/>
    <property type="project" value="TreeGrafter"/>
</dbReference>
<dbReference type="GO" id="GO:0046839">
    <property type="term" value="P:phospholipid dephosphorylation"/>
    <property type="evidence" value="ECO:0007669"/>
    <property type="project" value="TreeGrafter"/>
</dbReference>
<dbReference type="GO" id="GO:0006644">
    <property type="term" value="P:phospholipid metabolic process"/>
    <property type="evidence" value="ECO:0007669"/>
    <property type="project" value="InterPro"/>
</dbReference>
<feature type="transmembrane region" description="Helical" evidence="6">
    <location>
        <begin position="57"/>
        <end position="80"/>
    </location>
</feature>
<feature type="domain" description="Phosphatidic acid phosphatase type 2/haloperoxidase" evidence="7">
    <location>
        <begin position="100"/>
        <end position="240"/>
    </location>
</feature>
<evidence type="ECO:0000313" key="9">
    <source>
        <dbReference type="WBParaSite" id="TREG1_14230.2"/>
    </source>
</evidence>
<reference evidence="8" key="1">
    <citation type="submission" date="2022-06" db="EMBL/GenBank/DDBJ databases">
        <authorList>
            <person name="Berger JAMES D."/>
            <person name="Berger JAMES D."/>
        </authorList>
    </citation>
    <scope>NUCLEOTIDE SEQUENCE [LARGE SCALE GENOMIC DNA]</scope>
</reference>
<proteinExistence type="inferred from homology"/>
<evidence type="ECO:0000313" key="10">
    <source>
        <dbReference type="WBParaSite" id="TREG1_14230.3"/>
    </source>
</evidence>
<feature type="transmembrane region" description="Helical" evidence="6">
    <location>
        <begin position="225"/>
        <end position="243"/>
    </location>
</feature>
<dbReference type="PANTHER" id="PTHR10165:SF103">
    <property type="entry name" value="PHOSPHOLIPID PHOSPHATASE HOMOLOG 1.2 HOMOLOG"/>
    <property type="match status" value="1"/>
</dbReference>
<keyword evidence="3 6" id="KW-0812">Transmembrane</keyword>
<evidence type="ECO:0000256" key="3">
    <source>
        <dbReference type="ARBA" id="ARBA00022692"/>
    </source>
</evidence>
<dbReference type="SUPFAM" id="SSF48317">
    <property type="entry name" value="Acid phosphatase/Vanadium-dependent haloperoxidase"/>
    <property type="match status" value="1"/>
</dbReference>
<keyword evidence="8" id="KW-1185">Reference proteome</keyword>
<keyword evidence="5 6" id="KW-0472">Membrane</keyword>
<organism evidence="8 9">
    <name type="scientific">Trichobilharzia regenti</name>
    <name type="common">Nasal bird schistosome</name>
    <dbReference type="NCBI Taxonomy" id="157069"/>
    <lineage>
        <taxon>Eukaryota</taxon>
        <taxon>Metazoa</taxon>
        <taxon>Spiralia</taxon>
        <taxon>Lophotrochozoa</taxon>
        <taxon>Platyhelminthes</taxon>
        <taxon>Trematoda</taxon>
        <taxon>Digenea</taxon>
        <taxon>Strigeidida</taxon>
        <taxon>Schistosomatoidea</taxon>
        <taxon>Schistosomatidae</taxon>
        <taxon>Trichobilharzia</taxon>
    </lineage>
</organism>
<feature type="transmembrane region" description="Helical" evidence="6">
    <location>
        <begin position="7"/>
        <end position="28"/>
    </location>
</feature>
<feature type="transmembrane region" description="Helical" evidence="6">
    <location>
        <begin position="92"/>
        <end position="110"/>
    </location>
</feature>
<comment type="subcellular location">
    <subcellularLocation>
        <location evidence="1">Membrane</location>
        <topology evidence="1">Multi-pass membrane protein</topology>
    </subcellularLocation>
</comment>
<name>A0AA85J3P1_TRIRE</name>
<dbReference type="Gene3D" id="1.20.144.10">
    <property type="entry name" value="Phosphatidic acid phosphatase type 2/haloperoxidase"/>
    <property type="match status" value="1"/>
</dbReference>
<feature type="transmembrane region" description="Helical" evidence="6">
    <location>
        <begin position="163"/>
        <end position="182"/>
    </location>
</feature>
<sequence>MKPVIYGIIRVVSDLVILLGLIVINSVLQNIEPYHWGYFPQDDSIKKPYKSSTIPSYVLYVVSSLLIVITIVIGEVSFGAKTLKTTRRKIPVILYPIYDSLIVAFFGYFATISLTDVGKVAFGRLRPNFIDACQPQNLVNTTLGFVKEFSCVNSNSRPLRKSFPSGHTSVAIYSAAFLCLYVQLRFARYRVFPGVRIICQMIFIALGLVVGYSRIIDNKHHWSDVLMGGILGFLLAFSTLFYLPFSGDGTGSLPVFRDGDDT</sequence>
<dbReference type="WBParaSite" id="TREG1_14230.2">
    <property type="protein sequence ID" value="TREG1_14230.2"/>
    <property type="gene ID" value="TREG1_14230"/>
</dbReference>
<dbReference type="Proteomes" id="UP000050795">
    <property type="component" value="Unassembled WGS sequence"/>
</dbReference>
<evidence type="ECO:0000256" key="4">
    <source>
        <dbReference type="ARBA" id="ARBA00022989"/>
    </source>
</evidence>
<evidence type="ECO:0000256" key="6">
    <source>
        <dbReference type="SAM" id="Phobius"/>
    </source>
</evidence>
<reference evidence="9 10" key="2">
    <citation type="submission" date="2023-11" db="UniProtKB">
        <authorList>
            <consortium name="WormBaseParasite"/>
        </authorList>
    </citation>
    <scope>IDENTIFICATION</scope>
</reference>
<evidence type="ECO:0000256" key="5">
    <source>
        <dbReference type="ARBA" id="ARBA00023136"/>
    </source>
</evidence>
<dbReference type="AlphaFoldDB" id="A0AA85J3P1"/>
<dbReference type="CDD" id="cd03384">
    <property type="entry name" value="PAP2_wunen"/>
    <property type="match status" value="1"/>
</dbReference>
<dbReference type="GO" id="GO:0008195">
    <property type="term" value="F:phosphatidate phosphatase activity"/>
    <property type="evidence" value="ECO:0007669"/>
    <property type="project" value="TreeGrafter"/>
</dbReference>
<evidence type="ECO:0000313" key="8">
    <source>
        <dbReference type="Proteomes" id="UP000050795"/>
    </source>
</evidence>
<keyword evidence="4 6" id="KW-1133">Transmembrane helix</keyword>
<feature type="transmembrane region" description="Helical" evidence="6">
    <location>
        <begin position="194"/>
        <end position="213"/>
    </location>
</feature>
<evidence type="ECO:0000259" key="7">
    <source>
        <dbReference type="SMART" id="SM00014"/>
    </source>
</evidence>
<dbReference type="SMART" id="SM00014">
    <property type="entry name" value="acidPPc"/>
    <property type="match status" value="1"/>
</dbReference>
<accession>A0AA85J3P1</accession>
<dbReference type="InterPro" id="IPR036938">
    <property type="entry name" value="PAP2/HPO_sf"/>
</dbReference>
<protein>
    <recommendedName>
        <fullName evidence="7">Phosphatidic acid phosphatase type 2/haloperoxidase domain-containing protein</fullName>
    </recommendedName>
</protein>
<dbReference type="InterPro" id="IPR043216">
    <property type="entry name" value="PAP-like"/>
</dbReference>
<comment type="similarity">
    <text evidence="2">Belongs to the PA-phosphatase related phosphoesterase family.</text>
</comment>
<dbReference type="PANTHER" id="PTHR10165">
    <property type="entry name" value="LIPID PHOSPHATE PHOSPHATASE"/>
    <property type="match status" value="1"/>
</dbReference>
<dbReference type="GO" id="GO:0005886">
    <property type="term" value="C:plasma membrane"/>
    <property type="evidence" value="ECO:0007669"/>
    <property type="project" value="TreeGrafter"/>
</dbReference>
<dbReference type="WBParaSite" id="TREG1_14230.3">
    <property type="protein sequence ID" value="TREG1_14230.3"/>
    <property type="gene ID" value="TREG1_14230"/>
</dbReference>
<evidence type="ECO:0000256" key="1">
    <source>
        <dbReference type="ARBA" id="ARBA00004141"/>
    </source>
</evidence>